<protein>
    <recommendedName>
        <fullName evidence="4">L-seryl-tRNA(Sec) selenium transferase</fullName>
    </recommendedName>
</protein>
<accession>X1I6S4</accession>
<dbReference type="SUPFAM" id="SSF53383">
    <property type="entry name" value="PLP-dependent transferases"/>
    <property type="match status" value="1"/>
</dbReference>
<evidence type="ECO:0000256" key="1">
    <source>
        <dbReference type="ARBA" id="ARBA00001933"/>
    </source>
</evidence>
<sequence>RPEFALSRGQLIEIGGAFRIPEIMAQSGAIMREIGTTNRTHLKNYEDAINEQTAALLRVHQSNYRIVGFTKEVPLDELVQLGKKYSRANSGL</sequence>
<proteinExistence type="predicted"/>
<name>X1I6S4_9ZZZZ</name>
<organism evidence="3">
    <name type="scientific">marine sediment metagenome</name>
    <dbReference type="NCBI Taxonomy" id="412755"/>
    <lineage>
        <taxon>unclassified sequences</taxon>
        <taxon>metagenomes</taxon>
        <taxon>ecological metagenomes</taxon>
    </lineage>
</organism>
<dbReference type="PANTHER" id="PTHR32328:SF0">
    <property type="entry name" value="L-SERYL-TRNA(SEC) SELENIUM TRANSFERASE"/>
    <property type="match status" value="1"/>
</dbReference>
<dbReference type="InterPro" id="IPR015424">
    <property type="entry name" value="PyrdxlP-dep_Trfase"/>
</dbReference>
<evidence type="ECO:0000256" key="2">
    <source>
        <dbReference type="ARBA" id="ARBA00022898"/>
    </source>
</evidence>
<dbReference type="Pfam" id="PF03841">
    <property type="entry name" value="SelA"/>
    <property type="match status" value="1"/>
</dbReference>
<dbReference type="InterPro" id="IPR015421">
    <property type="entry name" value="PyrdxlP-dep_Trfase_major"/>
</dbReference>
<comment type="caution">
    <text evidence="3">The sequence shown here is derived from an EMBL/GenBank/DDBJ whole genome shotgun (WGS) entry which is preliminary data.</text>
</comment>
<dbReference type="InterPro" id="IPR018319">
    <property type="entry name" value="SelA-like"/>
</dbReference>
<dbReference type="EMBL" id="BARU01015579">
    <property type="protein sequence ID" value="GAH53278.1"/>
    <property type="molecule type" value="Genomic_DNA"/>
</dbReference>
<feature type="non-terminal residue" evidence="3">
    <location>
        <position position="92"/>
    </location>
</feature>
<dbReference type="PANTHER" id="PTHR32328">
    <property type="entry name" value="L-SERYL-TRNA(SEC) SELENIUM TRANSFERASE"/>
    <property type="match status" value="1"/>
</dbReference>
<reference evidence="3" key="1">
    <citation type="journal article" date="2014" name="Front. Microbiol.">
        <title>High frequency of phylogenetically diverse reductive dehalogenase-homologous genes in deep subseafloor sedimentary metagenomes.</title>
        <authorList>
            <person name="Kawai M."/>
            <person name="Futagami T."/>
            <person name="Toyoda A."/>
            <person name="Takaki Y."/>
            <person name="Nishi S."/>
            <person name="Hori S."/>
            <person name="Arai W."/>
            <person name="Tsubouchi T."/>
            <person name="Morono Y."/>
            <person name="Uchiyama I."/>
            <person name="Ito T."/>
            <person name="Fujiyama A."/>
            <person name="Inagaki F."/>
            <person name="Takami H."/>
        </authorList>
    </citation>
    <scope>NUCLEOTIDE SEQUENCE</scope>
    <source>
        <strain evidence="3">Expedition CK06-06</strain>
    </source>
</reference>
<dbReference type="GO" id="GO:0004125">
    <property type="term" value="F:L-seryl-tRNA(Sec) selenium transferase activity"/>
    <property type="evidence" value="ECO:0007669"/>
    <property type="project" value="TreeGrafter"/>
</dbReference>
<evidence type="ECO:0000313" key="3">
    <source>
        <dbReference type="EMBL" id="GAH53278.1"/>
    </source>
</evidence>
<comment type="cofactor">
    <cofactor evidence="1">
        <name>pyridoxal 5'-phosphate</name>
        <dbReference type="ChEBI" id="CHEBI:597326"/>
    </cofactor>
</comment>
<dbReference type="AlphaFoldDB" id="X1I6S4"/>
<gene>
    <name evidence="3" type="ORF">S03H2_26676</name>
</gene>
<dbReference type="Gene3D" id="3.40.640.10">
    <property type="entry name" value="Type I PLP-dependent aspartate aminotransferase-like (Major domain)"/>
    <property type="match status" value="1"/>
</dbReference>
<evidence type="ECO:0008006" key="4">
    <source>
        <dbReference type="Google" id="ProtNLM"/>
    </source>
</evidence>
<keyword evidence="2" id="KW-0663">Pyridoxal phosphate</keyword>
<feature type="non-terminal residue" evidence="3">
    <location>
        <position position="1"/>
    </location>
</feature>